<dbReference type="SUPFAM" id="SSF53067">
    <property type="entry name" value="Actin-like ATPase domain"/>
    <property type="match status" value="2"/>
</dbReference>
<dbReference type="EC" id="3.6.1.40" evidence="4"/>
<gene>
    <name evidence="4" type="ORF">J2T60_002484</name>
</gene>
<reference evidence="4 5" key="1">
    <citation type="submission" date="2022-03" db="EMBL/GenBank/DDBJ databases">
        <title>Genomic Encyclopedia of Type Strains, Phase III (KMG-III): the genomes of soil and plant-associated and newly described type strains.</title>
        <authorList>
            <person name="Whitman W."/>
        </authorList>
    </citation>
    <scope>NUCLEOTIDE SEQUENCE [LARGE SCALE GENOMIC DNA]</scope>
    <source>
        <strain evidence="4 5">BSker1</strain>
    </source>
</reference>
<comment type="caution">
    <text evidence="4">The sequence shown here is derived from an EMBL/GenBank/DDBJ whole genome shotgun (WGS) entry which is preliminary data.</text>
</comment>
<protein>
    <submittedName>
        <fullName evidence="4">Exopolyphosphatase/guanosine-5'-triphosphate, 3'-diphosphate pyrophosphatase</fullName>
        <ecNumber evidence="4">3.6.1.11</ecNumber>
        <ecNumber evidence="4">3.6.1.40</ecNumber>
    </submittedName>
</protein>
<dbReference type="GO" id="GO:0004309">
    <property type="term" value="F:exopolyphosphatase activity"/>
    <property type="evidence" value="ECO:0007669"/>
    <property type="project" value="UniProtKB-EC"/>
</dbReference>
<evidence type="ECO:0000259" key="2">
    <source>
        <dbReference type="Pfam" id="PF02541"/>
    </source>
</evidence>
<dbReference type="PIRSF" id="PIRSF001267">
    <property type="entry name" value="Pyrophosphatase_GppA_Ppx"/>
    <property type="match status" value="1"/>
</dbReference>
<dbReference type="Gene3D" id="1.10.3210.10">
    <property type="entry name" value="Hypothetical protein af1432"/>
    <property type="match status" value="1"/>
</dbReference>
<evidence type="ECO:0000256" key="1">
    <source>
        <dbReference type="ARBA" id="ARBA00022801"/>
    </source>
</evidence>
<dbReference type="Proteomes" id="UP001523550">
    <property type="component" value="Unassembled WGS sequence"/>
</dbReference>
<dbReference type="RefSeq" id="WP_253450730.1">
    <property type="nucleotide sequence ID" value="NZ_JALJYF010000002.1"/>
</dbReference>
<dbReference type="CDD" id="cd24053">
    <property type="entry name" value="ASKHA_NBD_EcPPX-GppA-like"/>
    <property type="match status" value="1"/>
</dbReference>
<dbReference type="InterPro" id="IPR043129">
    <property type="entry name" value="ATPase_NBD"/>
</dbReference>
<accession>A0ABT1GB09</accession>
<dbReference type="EC" id="3.6.1.11" evidence="4"/>
<dbReference type="PANTHER" id="PTHR30005">
    <property type="entry name" value="EXOPOLYPHOSPHATASE"/>
    <property type="match status" value="1"/>
</dbReference>
<keyword evidence="5" id="KW-1185">Reference proteome</keyword>
<proteinExistence type="predicted"/>
<dbReference type="EMBL" id="JALJYF010000002">
    <property type="protein sequence ID" value="MCP1728484.1"/>
    <property type="molecule type" value="Genomic_DNA"/>
</dbReference>
<dbReference type="InterPro" id="IPR003695">
    <property type="entry name" value="Ppx_GppA_N"/>
</dbReference>
<dbReference type="Gene3D" id="3.30.420.40">
    <property type="match status" value="1"/>
</dbReference>
<dbReference type="InterPro" id="IPR030673">
    <property type="entry name" value="PyroPPase_GppA_Ppx"/>
</dbReference>
<dbReference type="Pfam" id="PF21447">
    <property type="entry name" value="Ppx-GppA_III"/>
    <property type="match status" value="1"/>
</dbReference>
<dbReference type="Pfam" id="PF02541">
    <property type="entry name" value="Ppx-GppA"/>
    <property type="match status" value="1"/>
</dbReference>
<keyword evidence="1 4" id="KW-0378">Hydrolase</keyword>
<dbReference type="InterPro" id="IPR048950">
    <property type="entry name" value="Ppx_GppA_C"/>
</dbReference>
<evidence type="ECO:0000259" key="3">
    <source>
        <dbReference type="Pfam" id="PF21447"/>
    </source>
</evidence>
<dbReference type="GO" id="GO:0008894">
    <property type="term" value="F:guanosine-5'-triphosphate,3'-diphosphate diphosphatase activity"/>
    <property type="evidence" value="ECO:0007669"/>
    <property type="project" value="UniProtKB-EC"/>
</dbReference>
<dbReference type="PANTHER" id="PTHR30005:SF0">
    <property type="entry name" value="RETROGRADE REGULATION PROTEIN 2"/>
    <property type="match status" value="1"/>
</dbReference>
<name>A0ABT1GB09_9GAMM</name>
<dbReference type="InterPro" id="IPR050273">
    <property type="entry name" value="GppA/Ppx_hydrolase"/>
</dbReference>
<dbReference type="SUPFAM" id="SSF109604">
    <property type="entry name" value="HD-domain/PDEase-like"/>
    <property type="match status" value="1"/>
</dbReference>
<evidence type="ECO:0000313" key="5">
    <source>
        <dbReference type="Proteomes" id="UP001523550"/>
    </source>
</evidence>
<organism evidence="4 5">
    <name type="scientific">Natronospira proteinivora</name>
    <dbReference type="NCBI Taxonomy" id="1807133"/>
    <lineage>
        <taxon>Bacteria</taxon>
        <taxon>Pseudomonadati</taxon>
        <taxon>Pseudomonadota</taxon>
        <taxon>Gammaproteobacteria</taxon>
        <taxon>Natronospirales</taxon>
        <taxon>Natronospiraceae</taxon>
        <taxon>Natronospira</taxon>
    </lineage>
</organism>
<feature type="domain" description="Ppx/GppA phosphatase N-terminal" evidence="2">
    <location>
        <begin position="39"/>
        <end position="316"/>
    </location>
</feature>
<feature type="domain" description="Ppx/GppA phosphatase C-terminal" evidence="3">
    <location>
        <begin position="323"/>
        <end position="496"/>
    </location>
</feature>
<dbReference type="Gene3D" id="3.30.420.150">
    <property type="entry name" value="Exopolyphosphatase. Domain 2"/>
    <property type="match status" value="1"/>
</dbReference>
<sequence>MRPLIDNVRDMLPPRPGERVLAAVDLGSNSFHLIVACLRGHDLHVVDRIKATVRLRSGLTDEGDLSSEARSRALACLARFGERLKGMDSTQVRAVGTDALRRAADQQDFLEAAENALGHPIEVISGYEEARLIYAGATPDATEGGGRRLVLDIGGGSTEIILGAGSRPDRLESLGVGSVSLTERCFEGLKVTEGNMDRALSLARGELSGVAPRYCQLGWETALGASGTIRSIAELSTGRGWSDEGITLKSLKKLRAELIQFGTPRASNFPELNPDRVAILPGGVAILQAVFEVMAVERMQLAPGALREGLLDDMAGRIRNKDVRHRTVTAMMQRHRLDRAHGRAVAETAAMAWDAVAPSWGLDERPETRNFLVWAASLHEIGLSISHNQHHRHGAYVLANADMAGFSRDDQAMLAVLARLQRKKLSRRHMESIAPRHRPYCLRLAALLRVAIALHRGRDKGPAIQFKASDEKGWQLVLPQGWLDEHPLLSDDLSQEVAYQKAAGIRLDIV</sequence>
<evidence type="ECO:0000313" key="4">
    <source>
        <dbReference type="EMBL" id="MCP1728484.1"/>
    </source>
</evidence>